<gene>
    <name evidence="3" type="ORF">H2LOC_005915</name>
</gene>
<reference evidence="3 4" key="1">
    <citation type="submission" date="2019-11" db="EMBL/GenBank/DDBJ databases">
        <title>The genome sequence of Methylocystis heyeri.</title>
        <authorList>
            <person name="Oshkin I.Y."/>
            <person name="Miroshnikov K."/>
            <person name="Dedysh S.N."/>
        </authorList>
    </citation>
    <scope>NUCLEOTIDE SEQUENCE [LARGE SCALE GENOMIC DNA]</scope>
    <source>
        <strain evidence="3 4">H2</strain>
    </source>
</reference>
<evidence type="ECO:0000259" key="2">
    <source>
        <dbReference type="Pfam" id="PF06722"/>
    </source>
</evidence>
<keyword evidence="4" id="KW-1185">Reference proteome</keyword>
<dbReference type="Proteomes" id="UP000309061">
    <property type="component" value="Chromosome"/>
</dbReference>
<dbReference type="Pfam" id="PF03033">
    <property type="entry name" value="Glyco_transf_28"/>
    <property type="match status" value="1"/>
</dbReference>
<dbReference type="GO" id="GO:0033072">
    <property type="term" value="P:vancomycin biosynthetic process"/>
    <property type="evidence" value="ECO:0007669"/>
    <property type="project" value="UniProtKB-ARBA"/>
</dbReference>
<organism evidence="3 4">
    <name type="scientific">Methylocystis heyeri</name>
    <dbReference type="NCBI Taxonomy" id="391905"/>
    <lineage>
        <taxon>Bacteria</taxon>
        <taxon>Pseudomonadati</taxon>
        <taxon>Pseudomonadota</taxon>
        <taxon>Alphaproteobacteria</taxon>
        <taxon>Hyphomicrobiales</taxon>
        <taxon>Methylocystaceae</taxon>
        <taxon>Methylocystis</taxon>
    </lineage>
</organism>
<dbReference type="InterPro" id="IPR004276">
    <property type="entry name" value="GlycoTrans_28_N"/>
</dbReference>
<dbReference type="Gene3D" id="3.40.50.2000">
    <property type="entry name" value="Glycogen Phosphorylase B"/>
    <property type="match status" value="2"/>
</dbReference>
<dbReference type="Pfam" id="PF06722">
    <property type="entry name" value="EryCIII-like_C"/>
    <property type="match status" value="1"/>
</dbReference>
<dbReference type="RefSeq" id="WP_136495548.1">
    <property type="nucleotide sequence ID" value="NZ_CP046052.1"/>
</dbReference>
<dbReference type="PANTHER" id="PTHR48050:SF13">
    <property type="entry name" value="STEROL 3-BETA-GLUCOSYLTRANSFERASE UGT80A2"/>
    <property type="match status" value="1"/>
</dbReference>
<keyword evidence="3" id="KW-0808">Transferase</keyword>
<dbReference type="CDD" id="cd03784">
    <property type="entry name" value="GT1_Gtf-like"/>
    <property type="match status" value="1"/>
</dbReference>
<feature type="domain" description="Erythromycin biosynthesis protein CIII-like C-terminal" evidence="2">
    <location>
        <begin position="298"/>
        <end position="428"/>
    </location>
</feature>
<dbReference type="SUPFAM" id="SSF53756">
    <property type="entry name" value="UDP-Glycosyltransferase/glycogen phosphorylase"/>
    <property type="match status" value="1"/>
</dbReference>
<dbReference type="PANTHER" id="PTHR48050">
    <property type="entry name" value="STEROL 3-BETA-GLUCOSYLTRANSFERASE"/>
    <property type="match status" value="1"/>
</dbReference>
<proteinExistence type="predicted"/>
<feature type="domain" description="Glycosyltransferase family 28 N-terminal" evidence="1">
    <location>
        <begin position="8"/>
        <end position="133"/>
    </location>
</feature>
<dbReference type="KEGG" id="mhey:H2LOC_005915"/>
<dbReference type="OrthoDB" id="9805366at2"/>
<protein>
    <submittedName>
        <fullName evidence="3">Glycosyltransferase</fullName>
    </submittedName>
</protein>
<evidence type="ECO:0000313" key="4">
    <source>
        <dbReference type="Proteomes" id="UP000309061"/>
    </source>
</evidence>
<accession>A0A6B8KAX8</accession>
<evidence type="ECO:0000313" key="3">
    <source>
        <dbReference type="EMBL" id="QGM45266.1"/>
    </source>
</evidence>
<dbReference type="InterPro" id="IPR010610">
    <property type="entry name" value="EryCIII-like_C"/>
</dbReference>
<dbReference type="AlphaFoldDB" id="A0A6B8KAX8"/>
<evidence type="ECO:0000259" key="1">
    <source>
        <dbReference type="Pfam" id="PF03033"/>
    </source>
</evidence>
<dbReference type="GO" id="GO:0016758">
    <property type="term" value="F:hexosyltransferase activity"/>
    <property type="evidence" value="ECO:0007669"/>
    <property type="project" value="InterPro"/>
</dbReference>
<dbReference type="InterPro" id="IPR002213">
    <property type="entry name" value="UDP_glucos_trans"/>
</dbReference>
<dbReference type="GO" id="GO:0008194">
    <property type="term" value="F:UDP-glycosyltransferase activity"/>
    <property type="evidence" value="ECO:0007669"/>
    <property type="project" value="InterPro"/>
</dbReference>
<dbReference type="EMBL" id="CP046052">
    <property type="protein sequence ID" value="QGM45266.1"/>
    <property type="molecule type" value="Genomic_DNA"/>
</dbReference>
<dbReference type="GO" id="GO:0005975">
    <property type="term" value="P:carbohydrate metabolic process"/>
    <property type="evidence" value="ECO:0007669"/>
    <property type="project" value="InterPro"/>
</dbReference>
<dbReference type="InterPro" id="IPR050426">
    <property type="entry name" value="Glycosyltransferase_28"/>
</dbReference>
<name>A0A6B8KAX8_9HYPH</name>
<sequence length="434" mass="46176">MCAALPKILIVTFGSLGDLHPFIALGQALQREGFSVVVASSSDHRERVEAHGLGFTPISPSLADIRARLGLDMGGLARRMSEDDGFLFRDLIFPHLHQSYEQLLAISAGAATVVAHSIAFSAHAAAEKLGIPLALVTLSPMLLYSAYDPPLGSRAPFIPEPRARLSLAYNRAMLGLFAELADRWAAPLRRFRRDLGLPNPGPFALFRGVARDIPTIGLHSALLAPPRPDHSPNLLVAGHSFHDAATSMSEEEAALLEEFLEAGEAPVVFTLGSFVSHGLHAHYRACVEAAQSLGKRAILLADKEDVEELRAGAPASVHVAGYVPHSQLFPRALAVAHHGGIGTSGQALRAGKPQLVTPFLGDQQDNSARLARLGVARALPGRKVSGTRLAVELAALLEKPDYARCAGELAPRIAAEDGPAAAAQRIAQLARRRK</sequence>